<accession>A0A1G5QY54</accession>
<dbReference type="Pfam" id="PF05406">
    <property type="entry name" value="WGR"/>
    <property type="match status" value="1"/>
</dbReference>
<dbReference type="RefSeq" id="WP_090219157.1">
    <property type="nucleotide sequence ID" value="NZ_CANLDO010000006.1"/>
</dbReference>
<feature type="domain" description="WGR" evidence="1">
    <location>
        <begin position="11"/>
        <end position="75"/>
    </location>
</feature>
<protein>
    <submittedName>
        <fullName evidence="2">WGR domain-containing protein</fullName>
    </submittedName>
</protein>
<dbReference type="InterPro" id="IPR036930">
    <property type="entry name" value="WGR_dom_sf"/>
</dbReference>
<dbReference type="SUPFAM" id="SSF142921">
    <property type="entry name" value="WGR domain-like"/>
    <property type="match status" value="1"/>
</dbReference>
<organism evidence="2 3">
    <name type="scientific">Epibacterium ulvae</name>
    <dbReference type="NCBI Taxonomy" id="1156985"/>
    <lineage>
        <taxon>Bacteria</taxon>
        <taxon>Pseudomonadati</taxon>
        <taxon>Pseudomonadota</taxon>
        <taxon>Alphaproteobacteria</taxon>
        <taxon>Rhodobacterales</taxon>
        <taxon>Roseobacteraceae</taxon>
        <taxon>Epibacterium</taxon>
    </lineage>
</organism>
<dbReference type="Proteomes" id="UP000198767">
    <property type="component" value="Unassembled WGS sequence"/>
</dbReference>
<dbReference type="EMBL" id="FMWG01000006">
    <property type="protein sequence ID" value="SCZ66733.1"/>
    <property type="molecule type" value="Genomic_DNA"/>
</dbReference>
<sequence>MAICLLYAQSETTPARYYRIELAMNLFSEVSLLREWGHPGDDGHQVINLFDNLKEASLAADEHRDRMMERGYQRWHAHPNEH</sequence>
<name>A0A1G5QY54_9RHOB</name>
<proteinExistence type="predicted"/>
<dbReference type="OrthoDB" id="5801306at2"/>
<reference evidence="2 3" key="1">
    <citation type="submission" date="2016-10" db="EMBL/GenBank/DDBJ databases">
        <authorList>
            <person name="de Groot N.N."/>
        </authorList>
    </citation>
    <scope>NUCLEOTIDE SEQUENCE [LARGE SCALE GENOMIC DNA]</scope>
    <source>
        <strain evidence="2 3">U95</strain>
    </source>
</reference>
<gene>
    <name evidence="2" type="ORF">SAMN04488118_106245</name>
</gene>
<dbReference type="STRING" id="1156985.SAMN04488118_106245"/>
<evidence type="ECO:0000313" key="3">
    <source>
        <dbReference type="Proteomes" id="UP000198767"/>
    </source>
</evidence>
<dbReference type="InterPro" id="IPR008893">
    <property type="entry name" value="WGR_domain"/>
</dbReference>
<keyword evidence="3" id="KW-1185">Reference proteome</keyword>
<dbReference type="InterPro" id="IPR049809">
    <property type="entry name" value="YehF/YfeS-like_WGR"/>
</dbReference>
<evidence type="ECO:0000259" key="1">
    <source>
        <dbReference type="Pfam" id="PF05406"/>
    </source>
</evidence>
<dbReference type="CDD" id="cd07996">
    <property type="entry name" value="WGR_MMR_like"/>
    <property type="match status" value="1"/>
</dbReference>
<evidence type="ECO:0000313" key="2">
    <source>
        <dbReference type="EMBL" id="SCZ66733.1"/>
    </source>
</evidence>
<dbReference type="AlphaFoldDB" id="A0A1G5QY54"/>